<dbReference type="OrthoDB" id="2622902at2"/>
<keyword evidence="1" id="KW-0472">Membrane</keyword>
<dbReference type="AlphaFoldDB" id="A0A1V4H8J7"/>
<dbReference type="Proteomes" id="UP000190626">
    <property type="component" value="Unassembled WGS sequence"/>
</dbReference>
<accession>A0A1V4H8J7</accession>
<evidence type="ECO:0000313" key="2">
    <source>
        <dbReference type="EMBL" id="OPH47043.1"/>
    </source>
</evidence>
<protein>
    <submittedName>
        <fullName evidence="2">Uncharacterized protein</fullName>
    </submittedName>
</protein>
<dbReference type="EMBL" id="MBTG01000067">
    <property type="protein sequence ID" value="OPH47043.1"/>
    <property type="molecule type" value="Genomic_DNA"/>
</dbReference>
<organism evidence="2 3">
    <name type="scientific">Paenibacillus ferrarius</name>
    <dbReference type="NCBI Taxonomy" id="1469647"/>
    <lineage>
        <taxon>Bacteria</taxon>
        <taxon>Bacillati</taxon>
        <taxon>Bacillota</taxon>
        <taxon>Bacilli</taxon>
        <taxon>Bacillales</taxon>
        <taxon>Paenibacillaceae</taxon>
        <taxon>Paenibacillus</taxon>
    </lineage>
</organism>
<dbReference type="STRING" id="1469647.BC351_40415"/>
<keyword evidence="1" id="KW-0812">Transmembrane</keyword>
<feature type="transmembrane region" description="Helical" evidence="1">
    <location>
        <begin position="52"/>
        <end position="76"/>
    </location>
</feature>
<evidence type="ECO:0000256" key="1">
    <source>
        <dbReference type="SAM" id="Phobius"/>
    </source>
</evidence>
<proteinExistence type="predicted"/>
<sequence>MRSSILVAGTSLLFSGTLLFGTVYLAIANYVPHMGGWSDPPGKLSMALDETLLRIPYIISILFMIIGVTLLATAILKELSNKNLKTHATAGLDNGLMVK</sequence>
<reference evidence="3" key="1">
    <citation type="submission" date="2016-07" db="EMBL/GenBank/DDBJ databases">
        <authorList>
            <person name="Florea S."/>
            <person name="Webb J.S."/>
            <person name="Jaromczyk J."/>
            <person name="Schardl C.L."/>
        </authorList>
    </citation>
    <scope>NUCLEOTIDE SEQUENCE [LARGE SCALE GENOMIC DNA]</scope>
    <source>
        <strain evidence="3">CY1</strain>
    </source>
</reference>
<dbReference type="RefSeq" id="WP_079421048.1">
    <property type="nucleotide sequence ID" value="NZ_MBTG01000067.1"/>
</dbReference>
<name>A0A1V4H8J7_9BACL</name>
<comment type="caution">
    <text evidence="2">The sequence shown here is derived from an EMBL/GenBank/DDBJ whole genome shotgun (WGS) entry which is preliminary data.</text>
</comment>
<keyword evidence="3" id="KW-1185">Reference proteome</keyword>
<gene>
    <name evidence="2" type="ORF">BC351_40415</name>
</gene>
<evidence type="ECO:0000313" key="3">
    <source>
        <dbReference type="Proteomes" id="UP000190626"/>
    </source>
</evidence>
<keyword evidence="1" id="KW-1133">Transmembrane helix</keyword>